<dbReference type="Pfam" id="PF00111">
    <property type="entry name" value="Fer2"/>
    <property type="match status" value="1"/>
</dbReference>
<sequence>MTAVLPPPPDLYGRARPDRLFRALVPVVAAYRGLSARGTRGQPPVRAVDRDLAVEVRAVTAEADGVVSLVLADPAGSALPAWRPGCHVDVLLPSGTLRQYSLCGDPRERRSYRIAVRRVGAGSAEAHGLVVGTRLVLRGPRNAFPFLGTGPCVFIAGGIGITPILPMARAAARDWRLVYTGRTRAAMPFLGEVASLEAGRVTVLADDEHGPPTADALLAGVPDGAAVYCCGPVPMIETVKAAWSGPLHVERFSPPPVLDGRPFELQLGRGGPVVPVAADETALAALRRARPDLAYSCRQGFCGTCRVGVLSGSVEHRGRRPSEEDSMLVCVSRADGRVVLDV</sequence>
<evidence type="ECO:0000256" key="3">
    <source>
        <dbReference type="ARBA" id="ARBA00022714"/>
    </source>
</evidence>
<dbReference type="SUPFAM" id="SSF63380">
    <property type="entry name" value="Riboflavin synthase domain-like"/>
    <property type="match status" value="1"/>
</dbReference>
<name>A0ABW0ELF3_9PSEU</name>
<evidence type="ECO:0000256" key="6">
    <source>
        <dbReference type="ARBA" id="ARBA00023004"/>
    </source>
</evidence>
<evidence type="ECO:0000313" key="10">
    <source>
        <dbReference type="EMBL" id="MFC5287178.1"/>
    </source>
</evidence>
<feature type="domain" description="FAD-binding FR-type" evidence="9">
    <location>
        <begin position="49"/>
        <end position="147"/>
    </location>
</feature>
<dbReference type="Gene3D" id="2.40.30.10">
    <property type="entry name" value="Translation factors"/>
    <property type="match status" value="1"/>
</dbReference>
<dbReference type="PROSITE" id="PS00197">
    <property type="entry name" value="2FE2S_FER_1"/>
    <property type="match status" value="1"/>
</dbReference>
<dbReference type="SUPFAM" id="SSF54292">
    <property type="entry name" value="2Fe-2S ferredoxin-like"/>
    <property type="match status" value="1"/>
</dbReference>
<comment type="cofactor">
    <cofactor evidence="1">
        <name>FAD</name>
        <dbReference type="ChEBI" id="CHEBI:57692"/>
    </cofactor>
</comment>
<dbReference type="PANTHER" id="PTHR47354">
    <property type="entry name" value="NADH OXIDOREDUCTASE HCR"/>
    <property type="match status" value="1"/>
</dbReference>
<reference evidence="11" key="1">
    <citation type="journal article" date="2019" name="Int. J. Syst. Evol. Microbiol.">
        <title>The Global Catalogue of Microorganisms (GCM) 10K type strain sequencing project: providing services to taxonomists for standard genome sequencing and annotation.</title>
        <authorList>
            <consortium name="The Broad Institute Genomics Platform"/>
            <consortium name="The Broad Institute Genome Sequencing Center for Infectious Disease"/>
            <person name="Wu L."/>
            <person name="Ma J."/>
        </authorList>
    </citation>
    <scope>NUCLEOTIDE SEQUENCE [LARGE SCALE GENOMIC DNA]</scope>
    <source>
        <strain evidence="11">CCUG 59778</strain>
    </source>
</reference>
<evidence type="ECO:0000313" key="11">
    <source>
        <dbReference type="Proteomes" id="UP001596157"/>
    </source>
</evidence>
<dbReference type="PRINTS" id="PR00409">
    <property type="entry name" value="PHDIOXRDTASE"/>
</dbReference>
<keyword evidence="3" id="KW-0001">2Fe-2S</keyword>
<keyword evidence="4" id="KW-0479">Metal-binding</keyword>
<dbReference type="Gene3D" id="3.40.50.80">
    <property type="entry name" value="Nucleotide-binding domain of ferredoxin-NADP reductase (FNR) module"/>
    <property type="match status" value="1"/>
</dbReference>
<proteinExistence type="predicted"/>
<comment type="caution">
    <text evidence="10">The sequence shown here is derived from an EMBL/GenBank/DDBJ whole genome shotgun (WGS) entry which is preliminary data.</text>
</comment>
<dbReference type="InterPro" id="IPR036010">
    <property type="entry name" value="2Fe-2S_ferredoxin-like_sf"/>
</dbReference>
<keyword evidence="7" id="KW-0411">Iron-sulfur</keyword>
<evidence type="ECO:0000256" key="7">
    <source>
        <dbReference type="ARBA" id="ARBA00023014"/>
    </source>
</evidence>
<evidence type="ECO:0000256" key="5">
    <source>
        <dbReference type="ARBA" id="ARBA00023002"/>
    </source>
</evidence>
<dbReference type="RefSeq" id="WP_378245854.1">
    <property type="nucleotide sequence ID" value="NZ_JBHSKF010000003.1"/>
</dbReference>
<dbReference type="SUPFAM" id="SSF52343">
    <property type="entry name" value="Ferredoxin reductase-like, C-terminal NADP-linked domain"/>
    <property type="match status" value="1"/>
</dbReference>
<dbReference type="PROSITE" id="PS51085">
    <property type="entry name" value="2FE2S_FER_2"/>
    <property type="match status" value="1"/>
</dbReference>
<keyword evidence="6" id="KW-0408">Iron</keyword>
<dbReference type="InterPro" id="IPR001041">
    <property type="entry name" value="2Fe-2S_ferredoxin-type"/>
</dbReference>
<evidence type="ECO:0000259" key="8">
    <source>
        <dbReference type="PROSITE" id="PS51085"/>
    </source>
</evidence>
<dbReference type="InterPro" id="IPR017927">
    <property type="entry name" value="FAD-bd_FR_type"/>
</dbReference>
<dbReference type="CDD" id="cd00207">
    <property type="entry name" value="fer2"/>
    <property type="match status" value="1"/>
</dbReference>
<feature type="domain" description="2Fe-2S ferredoxin-type" evidence="8">
    <location>
        <begin position="263"/>
        <end position="342"/>
    </location>
</feature>
<evidence type="ECO:0000256" key="2">
    <source>
        <dbReference type="ARBA" id="ARBA00022630"/>
    </source>
</evidence>
<keyword evidence="5" id="KW-0560">Oxidoreductase</keyword>
<dbReference type="PANTHER" id="PTHR47354:SF1">
    <property type="entry name" value="CARNITINE MONOOXYGENASE REDUCTASE SUBUNIT"/>
    <property type="match status" value="1"/>
</dbReference>
<dbReference type="EMBL" id="JBHSKF010000003">
    <property type="protein sequence ID" value="MFC5287178.1"/>
    <property type="molecule type" value="Genomic_DNA"/>
</dbReference>
<dbReference type="CDD" id="cd06185">
    <property type="entry name" value="PDR_like"/>
    <property type="match status" value="1"/>
</dbReference>
<protein>
    <submittedName>
        <fullName evidence="10">PDR/VanB family oxidoreductase</fullName>
    </submittedName>
</protein>
<dbReference type="InterPro" id="IPR012675">
    <property type="entry name" value="Beta-grasp_dom_sf"/>
</dbReference>
<keyword evidence="11" id="KW-1185">Reference proteome</keyword>
<evidence type="ECO:0000256" key="4">
    <source>
        <dbReference type="ARBA" id="ARBA00022723"/>
    </source>
</evidence>
<dbReference type="PROSITE" id="PS51384">
    <property type="entry name" value="FAD_FR"/>
    <property type="match status" value="1"/>
</dbReference>
<evidence type="ECO:0000256" key="1">
    <source>
        <dbReference type="ARBA" id="ARBA00001974"/>
    </source>
</evidence>
<dbReference type="InterPro" id="IPR017938">
    <property type="entry name" value="Riboflavin_synthase-like_b-brl"/>
</dbReference>
<dbReference type="Gene3D" id="3.10.20.30">
    <property type="match status" value="1"/>
</dbReference>
<evidence type="ECO:0000259" key="9">
    <source>
        <dbReference type="PROSITE" id="PS51384"/>
    </source>
</evidence>
<keyword evidence="2" id="KW-0285">Flavoprotein</keyword>
<dbReference type="InterPro" id="IPR039261">
    <property type="entry name" value="FNR_nucleotide-bd"/>
</dbReference>
<organism evidence="10 11">
    <name type="scientific">Actinokineospora guangxiensis</name>
    <dbReference type="NCBI Taxonomy" id="1490288"/>
    <lineage>
        <taxon>Bacteria</taxon>
        <taxon>Bacillati</taxon>
        <taxon>Actinomycetota</taxon>
        <taxon>Actinomycetes</taxon>
        <taxon>Pseudonocardiales</taxon>
        <taxon>Pseudonocardiaceae</taxon>
        <taxon>Actinokineospora</taxon>
    </lineage>
</organism>
<accession>A0ABW0ELF3</accession>
<dbReference type="InterPro" id="IPR006058">
    <property type="entry name" value="2Fe2S_fd_BS"/>
</dbReference>
<dbReference type="InterPro" id="IPR050415">
    <property type="entry name" value="MRET"/>
</dbReference>
<dbReference type="Proteomes" id="UP001596157">
    <property type="component" value="Unassembled WGS sequence"/>
</dbReference>
<gene>
    <name evidence="10" type="ORF">ACFPM7_08975</name>
</gene>